<dbReference type="RefSeq" id="WP_040749872.1">
    <property type="nucleotide sequence ID" value="NZ_JACHIT010000002.1"/>
</dbReference>
<sequence length="226" mass="24610">MRTAFRDPGIPDGEKSVYSVGVTDRPERFEMTSVVGHAADGYHSLVEARLGPGDLTMTIEQTFRRAGGWLQAADYRAETCSGEEVVSREEAHFIDTTHLRLDGVTPFPANVMPLAAGLTLLRGLDFAEGAAESVDVWLAFSMCWPVTIRVGKPTTVEVPAGRVDTWQVRIRPGFAHLNTLLDKVLGGLVSPSVAHFEVAPPHRLVRFGFPTEPMSSSLRGLVELIA</sequence>
<protein>
    <submittedName>
        <fullName evidence="1">Uncharacterized protein</fullName>
    </submittedName>
</protein>
<evidence type="ECO:0000313" key="1">
    <source>
        <dbReference type="EMBL" id="MBB5917453.1"/>
    </source>
</evidence>
<name>A0A7W9PL12_9NOCA</name>
<proteinExistence type="predicted"/>
<keyword evidence="2" id="KW-1185">Reference proteome</keyword>
<dbReference type="Proteomes" id="UP000540412">
    <property type="component" value="Unassembled WGS sequence"/>
</dbReference>
<dbReference type="EMBL" id="JACHIT010000002">
    <property type="protein sequence ID" value="MBB5917453.1"/>
    <property type="molecule type" value="Genomic_DNA"/>
</dbReference>
<organism evidence="1 2">
    <name type="scientific">Nocardia transvalensis</name>
    <dbReference type="NCBI Taxonomy" id="37333"/>
    <lineage>
        <taxon>Bacteria</taxon>
        <taxon>Bacillati</taxon>
        <taxon>Actinomycetota</taxon>
        <taxon>Actinomycetes</taxon>
        <taxon>Mycobacteriales</taxon>
        <taxon>Nocardiaceae</taxon>
        <taxon>Nocardia</taxon>
    </lineage>
</organism>
<gene>
    <name evidence="1" type="ORF">BJY24_006365</name>
</gene>
<reference evidence="1 2" key="1">
    <citation type="submission" date="2020-08" db="EMBL/GenBank/DDBJ databases">
        <title>Sequencing the genomes of 1000 actinobacteria strains.</title>
        <authorList>
            <person name="Klenk H.-P."/>
        </authorList>
    </citation>
    <scope>NUCLEOTIDE SEQUENCE [LARGE SCALE GENOMIC DNA]</scope>
    <source>
        <strain evidence="1 2">DSM 43582</strain>
    </source>
</reference>
<accession>A0A7W9PL12</accession>
<evidence type="ECO:0000313" key="2">
    <source>
        <dbReference type="Proteomes" id="UP000540412"/>
    </source>
</evidence>
<comment type="caution">
    <text evidence="1">The sequence shown here is derived from an EMBL/GenBank/DDBJ whole genome shotgun (WGS) entry which is preliminary data.</text>
</comment>
<dbReference type="AlphaFoldDB" id="A0A7W9PL12"/>